<accession>A0ABR9WLR9</accession>
<dbReference type="InterPro" id="IPR054399">
    <property type="entry name" value="Fervidolysin-like_N_prodom"/>
</dbReference>
<dbReference type="PROSITE" id="PS51892">
    <property type="entry name" value="SUBTILASE"/>
    <property type="match status" value="1"/>
</dbReference>
<dbReference type="Pfam" id="PF00092">
    <property type="entry name" value="VWA"/>
    <property type="match status" value="1"/>
</dbReference>
<feature type="active site" description="Charge relay system" evidence="5">
    <location>
        <position position="353"/>
    </location>
</feature>
<evidence type="ECO:0000256" key="1">
    <source>
        <dbReference type="ARBA" id="ARBA00011073"/>
    </source>
</evidence>
<evidence type="ECO:0000256" key="5">
    <source>
        <dbReference type="PROSITE-ProRule" id="PRU01240"/>
    </source>
</evidence>
<dbReference type="PROSITE" id="PS00137">
    <property type="entry name" value="SUBTILASE_HIS"/>
    <property type="match status" value="1"/>
</dbReference>
<dbReference type="RefSeq" id="WP_194124574.1">
    <property type="nucleotide sequence ID" value="NZ_JACYGY010000002.1"/>
</dbReference>
<dbReference type="Proteomes" id="UP000634134">
    <property type="component" value="Unassembled WGS sequence"/>
</dbReference>
<protein>
    <submittedName>
        <fullName evidence="7">S8 family serine peptidase</fullName>
    </submittedName>
</protein>
<dbReference type="PRINTS" id="PR00723">
    <property type="entry name" value="SUBTILISIN"/>
</dbReference>
<dbReference type="PANTHER" id="PTHR43806:SF11">
    <property type="entry name" value="CEREVISIN-RELATED"/>
    <property type="match status" value="1"/>
</dbReference>
<dbReference type="InterPro" id="IPR036465">
    <property type="entry name" value="vWFA_dom_sf"/>
</dbReference>
<evidence type="ECO:0000313" key="7">
    <source>
        <dbReference type="EMBL" id="MBE9466345.1"/>
    </source>
</evidence>
<dbReference type="InterPro" id="IPR022398">
    <property type="entry name" value="Peptidase_S8_His-AS"/>
</dbReference>
<dbReference type="InterPro" id="IPR036852">
    <property type="entry name" value="Peptidase_S8/S53_dom_sf"/>
</dbReference>
<dbReference type="CDD" id="cd00198">
    <property type="entry name" value="vWFA"/>
    <property type="match status" value="1"/>
</dbReference>
<dbReference type="Gene3D" id="3.40.50.200">
    <property type="entry name" value="Peptidase S8/S53 domain"/>
    <property type="match status" value="1"/>
</dbReference>
<evidence type="ECO:0000259" key="6">
    <source>
        <dbReference type="PROSITE" id="PS50234"/>
    </source>
</evidence>
<dbReference type="PROSITE" id="PS00138">
    <property type="entry name" value="SUBTILASE_SER"/>
    <property type="match status" value="1"/>
</dbReference>
<evidence type="ECO:0000256" key="3">
    <source>
        <dbReference type="ARBA" id="ARBA00022801"/>
    </source>
</evidence>
<dbReference type="Gene3D" id="3.40.50.410">
    <property type="entry name" value="von Willebrand factor, type A domain"/>
    <property type="match status" value="1"/>
</dbReference>
<gene>
    <name evidence="7" type="ORF">IEE83_31140</name>
</gene>
<dbReference type="Pfam" id="PF22148">
    <property type="entry name" value="Fervidolysin_NPro-like"/>
    <property type="match status" value="1"/>
</dbReference>
<sequence>MENGKRKTISFTKGVWKGKEIDYRTDRILIKLDIIPRKPDVQMIEKKLEEILRSIEGSKLIRISRKTGKLILEVPEGTDILKLAEELSKRPNIKYAAPDMVTDILVTPNDTQYAQQWALSMINAEGAWDLEEGTNDILIAILDTGISYEAGSLTHPDLNDAGRYILGTDFISDDAIPQDDYGHGTHVTGTAAAETDNADGIAGLNWNSQVYICKIFDDSGNGSEGDFESAVEEVVDYAIANNLKVVINLSAGWFSDSDTLTDACRYASDNGMLLCVATGNEGGTLRFPATKSLDFNGVIAVGATDNSDNVTDFSNVGPAVTVVAPGKDILSTFPTYDVNGDTAHDYVSWNGTSMATPHVTGLASLVWSHVSQLTNDEVRDVIVNTAVKLGSGDFNDSWGHGRIDAANAVAKAGWELTPVQINLNFIDIPEGETQLRAVRIDVKSFHFTSFEMTNLPGAPFTMFNYSPPVSIGKSTDFDTPRPVFLWIKYTGTVAGDSATGTAEARCIQTGQIFNITISANTIARPTCAMVMVLDKSGSMSEPSGVGTMTREQVLRYSSNIFMTYVRENNGVGIVQFDDDAYDLLNPVAGPFGAADDPFDLSRSAAITALGSYGPPGGNTAIGDGIEKAQNMLSGVTGYTKKAIIVFTDGHETAPKYIADVTTDSQLFAVGLGMANELNPAALNEICNGHDGYLLLTDQLDNDDTFKLAKYFLQIQAGLNNEQVVVDPNGYVAPGSIVKVPFHLNETDISVDAIVMLPFQGILEIAIETPSGDVISNSNLASFPTVTKVTGQQITYFRMTLPVNDGGSINADTGQWNILLKVNEKYYKRYLGNNSEMAAHGVKFTALVHAYSNLRMLCSLSQNSYEPGALLNLRAVITEYGVPLTKNTSVEAVVKMPDGTSMTVALAKVGTGIYELELKANYAGIYEIVIHASGFTSRNVTFTREQVLTAGVWRGGDRPGPSSSSGNPDNNDVKDTICKLLHCLKDNINGAAKEKLLKEGFNIDGFSKCFCS</sequence>
<dbReference type="SUPFAM" id="SSF52743">
    <property type="entry name" value="Subtilisin-like"/>
    <property type="match status" value="1"/>
</dbReference>
<evidence type="ECO:0000313" key="8">
    <source>
        <dbReference type="Proteomes" id="UP000634134"/>
    </source>
</evidence>
<proteinExistence type="inferred from homology"/>
<name>A0ABR9WLR9_9BACT</name>
<feature type="active site" description="Charge relay system" evidence="5">
    <location>
        <position position="143"/>
    </location>
</feature>
<dbReference type="InterPro" id="IPR000209">
    <property type="entry name" value="Peptidase_S8/S53_dom"/>
</dbReference>
<dbReference type="Pfam" id="PF00082">
    <property type="entry name" value="Peptidase_S8"/>
    <property type="match status" value="1"/>
</dbReference>
<feature type="active site" description="Charge relay system" evidence="5">
    <location>
        <position position="183"/>
    </location>
</feature>
<keyword evidence="4 5" id="KW-0720">Serine protease</keyword>
<dbReference type="EMBL" id="JACYGY010000002">
    <property type="protein sequence ID" value="MBE9466345.1"/>
    <property type="molecule type" value="Genomic_DNA"/>
</dbReference>
<comment type="similarity">
    <text evidence="1 5">Belongs to the peptidase S8 family.</text>
</comment>
<evidence type="ECO:0000256" key="2">
    <source>
        <dbReference type="ARBA" id="ARBA00022670"/>
    </source>
</evidence>
<organism evidence="7 8">
    <name type="scientific">Dyadobacter subterraneus</name>
    <dbReference type="NCBI Taxonomy" id="2773304"/>
    <lineage>
        <taxon>Bacteria</taxon>
        <taxon>Pseudomonadati</taxon>
        <taxon>Bacteroidota</taxon>
        <taxon>Cytophagia</taxon>
        <taxon>Cytophagales</taxon>
        <taxon>Spirosomataceae</taxon>
        <taxon>Dyadobacter</taxon>
    </lineage>
</organism>
<keyword evidence="3 5" id="KW-0378">Hydrolase</keyword>
<dbReference type="InterPro" id="IPR002035">
    <property type="entry name" value="VWF_A"/>
</dbReference>
<reference evidence="8" key="1">
    <citation type="submission" date="2023-07" db="EMBL/GenBank/DDBJ databases">
        <title>Dyadobacter sp. nov 'subterranea' isolated from contaminted grondwater.</title>
        <authorList>
            <person name="Szabo I."/>
            <person name="Al-Omari J."/>
            <person name="Szerdahelyi S.G."/>
            <person name="Rado J."/>
        </authorList>
    </citation>
    <scope>NUCLEOTIDE SEQUENCE [LARGE SCALE GENOMIC DNA]</scope>
    <source>
        <strain evidence="8">UP-52</strain>
    </source>
</reference>
<evidence type="ECO:0000256" key="4">
    <source>
        <dbReference type="ARBA" id="ARBA00022825"/>
    </source>
</evidence>
<dbReference type="PROSITE" id="PS50234">
    <property type="entry name" value="VWFA"/>
    <property type="match status" value="1"/>
</dbReference>
<dbReference type="SMART" id="SM00327">
    <property type="entry name" value="VWA"/>
    <property type="match status" value="1"/>
</dbReference>
<dbReference type="InterPro" id="IPR050131">
    <property type="entry name" value="Peptidase_S8_subtilisin-like"/>
</dbReference>
<comment type="caution">
    <text evidence="7">The sequence shown here is derived from an EMBL/GenBank/DDBJ whole genome shotgun (WGS) entry which is preliminary data.</text>
</comment>
<keyword evidence="2 5" id="KW-0645">Protease</keyword>
<dbReference type="SUPFAM" id="SSF53300">
    <property type="entry name" value="vWA-like"/>
    <property type="match status" value="1"/>
</dbReference>
<dbReference type="InterPro" id="IPR023828">
    <property type="entry name" value="Peptidase_S8_Ser-AS"/>
</dbReference>
<dbReference type="PANTHER" id="PTHR43806">
    <property type="entry name" value="PEPTIDASE S8"/>
    <property type="match status" value="1"/>
</dbReference>
<dbReference type="InterPro" id="IPR015500">
    <property type="entry name" value="Peptidase_S8_subtilisin-rel"/>
</dbReference>
<feature type="domain" description="VWFA" evidence="6">
    <location>
        <begin position="528"/>
        <end position="714"/>
    </location>
</feature>
<keyword evidence="8" id="KW-1185">Reference proteome</keyword>